<keyword evidence="4" id="KW-1185">Reference proteome</keyword>
<dbReference type="InterPro" id="IPR021953">
    <property type="entry name" value="DUF3570"/>
</dbReference>
<evidence type="ECO:0000313" key="3">
    <source>
        <dbReference type="EMBL" id="QNH62572.1"/>
    </source>
</evidence>
<evidence type="ECO:0000256" key="1">
    <source>
        <dbReference type="SAM" id="MobiDB-lite"/>
    </source>
</evidence>
<keyword evidence="2" id="KW-0732">Signal</keyword>
<feature type="signal peptide" evidence="2">
    <location>
        <begin position="1"/>
        <end position="28"/>
    </location>
</feature>
<dbReference type="EMBL" id="CP060202">
    <property type="protein sequence ID" value="QNH62572.1"/>
    <property type="molecule type" value="Genomic_DNA"/>
</dbReference>
<dbReference type="KEGG" id="hsk:H4317_01720"/>
<feature type="chain" id="PRO_5028978973" evidence="2">
    <location>
        <begin position="29"/>
        <end position="425"/>
    </location>
</feature>
<feature type="region of interest" description="Disordered" evidence="1">
    <location>
        <begin position="36"/>
        <end position="58"/>
    </location>
</feature>
<reference evidence="3 4" key="1">
    <citation type="submission" date="2020-08" db="EMBL/GenBank/DDBJ databases">
        <title>Hymenobacter sp. S2-20-2 genome sequencing.</title>
        <authorList>
            <person name="Jin L."/>
        </authorList>
    </citation>
    <scope>NUCLEOTIDE SEQUENCE [LARGE SCALE GENOMIC DNA]</scope>
    <source>
        <strain evidence="3 4">S2-20-2</strain>
    </source>
</reference>
<evidence type="ECO:0000313" key="4">
    <source>
        <dbReference type="Proteomes" id="UP000515489"/>
    </source>
</evidence>
<dbReference type="Pfam" id="PF12094">
    <property type="entry name" value="DUF3570"/>
    <property type="match status" value="1"/>
</dbReference>
<sequence>MHFSFFPAAYRTVAALLVLALLPALAWAQATPTPNRVDGYGAPATTAPSPGNPSNHGETELNILMSYYEQDGNHGAVEGGIGTQHLTDLTPTIILNVPLDSVTRLSANLGMDYYASASTDRINQVNSSPSSSDTRFHADLGYSRQLADKRTVVGLGAGVSSEYDYFSVNATASWARASQDGNRELSVAGQVFLDRATIIRPEELRGIVPEDGDNTRQSYNLNIVYSQVLTQRLQLAVSTELVAQNGLLSTPFHRVYFKETGGALGTARTEVLPRRRYKYPVGLRLTYYATDLVQLRGFYRFYNDNFGISAHTLELETPVKVTPFFVLYPFYRYHTQTAADYFAPYLQHSISEQYYTSDYDLADFSAHKVGLGLRYSPVYGIGRFKTPFGGRVAKFKALDLRYAYYRQSSGLTASLVSADLSFTLP</sequence>
<protein>
    <submittedName>
        <fullName evidence="3">DUF3570 domain-containing protein</fullName>
    </submittedName>
</protein>
<name>A0A7G7W879_9BACT</name>
<proteinExistence type="predicted"/>
<feature type="compositionally biased region" description="Polar residues" evidence="1">
    <location>
        <begin position="46"/>
        <end position="56"/>
    </location>
</feature>
<dbReference type="AlphaFoldDB" id="A0A7G7W879"/>
<dbReference type="Proteomes" id="UP000515489">
    <property type="component" value="Chromosome"/>
</dbReference>
<dbReference type="RefSeq" id="WP_185888478.1">
    <property type="nucleotide sequence ID" value="NZ_CP060202.1"/>
</dbReference>
<organism evidence="3 4">
    <name type="scientific">Hymenobacter sediminicola</name>
    <dbReference type="NCBI Taxonomy" id="2761579"/>
    <lineage>
        <taxon>Bacteria</taxon>
        <taxon>Pseudomonadati</taxon>
        <taxon>Bacteroidota</taxon>
        <taxon>Cytophagia</taxon>
        <taxon>Cytophagales</taxon>
        <taxon>Hymenobacteraceae</taxon>
        <taxon>Hymenobacter</taxon>
    </lineage>
</organism>
<accession>A0A7G7W879</accession>
<gene>
    <name evidence="3" type="ORF">H4317_01720</name>
</gene>
<evidence type="ECO:0000256" key="2">
    <source>
        <dbReference type="SAM" id="SignalP"/>
    </source>
</evidence>